<evidence type="ECO:0000256" key="6">
    <source>
        <dbReference type="ARBA" id="ARBA00023004"/>
    </source>
</evidence>
<comment type="function">
    <text evidence="2 9">Catalyzes the dehydration of D-mannonate.</text>
</comment>
<dbReference type="GO" id="GO:0042840">
    <property type="term" value="P:D-glucuronate catabolic process"/>
    <property type="evidence" value="ECO:0007669"/>
    <property type="project" value="TreeGrafter"/>
</dbReference>
<evidence type="ECO:0000256" key="5">
    <source>
        <dbReference type="ARBA" id="ARBA00012927"/>
    </source>
</evidence>
<evidence type="ECO:0000256" key="9">
    <source>
        <dbReference type="HAMAP-Rule" id="MF_00106"/>
    </source>
</evidence>
<keyword evidence="6 9" id="KW-0408">Iron</keyword>
<protein>
    <recommendedName>
        <fullName evidence="5 9">Mannonate dehydratase</fullName>
        <ecNumber evidence="5 9">4.2.1.8</ecNumber>
    </recommendedName>
    <alternativeName>
        <fullName evidence="9">D-mannonate hydro-lyase</fullName>
    </alternativeName>
</protein>
<dbReference type="EC" id="4.2.1.8" evidence="5 9"/>
<comment type="cofactor">
    <cofactor evidence="9">
        <name>Fe(2+)</name>
        <dbReference type="ChEBI" id="CHEBI:29033"/>
    </cofactor>
    <cofactor evidence="9">
        <name>Mn(2+)</name>
        <dbReference type="ChEBI" id="CHEBI:29035"/>
    </cofactor>
</comment>
<name>A0A4U0R7C6_9RHOB</name>
<comment type="pathway">
    <text evidence="3 9">Carbohydrate metabolism; pentose and glucuronate interconversion.</text>
</comment>
<comment type="similarity">
    <text evidence="4 9">Belongs to the mannonate dehydratase family.</text>
</comment>
<sequence>MRQTWRWFGPKDLVSIDDMLQAGVEGVVTALHHIPTGEVWQPAEIAQRQAALAVMSDGAPSGLAWEVVESLPVSEDIKRQTGDWKRHIENWKTSMRHLAAAGIEVICYNFMPILDWTRTDLSYRLKNGATCMRYDAIDFAAFDLFILNRRGVADDYTPEVTEAARARLATMSDARRQELTGNVVFGLPGAAERMSLEDVKDHLARYDAITPERLRGHLVDFLAEVTPLAEELGMRLCCHPDDPPFPLLGLPRIMSTEADYMAVMDAVDLHANGITLCTGSLGARADNDLPGMMSRLGSRVHFLHLRNVALEDDHLGGSFHEAAHLEGNTDMVAMIAAILAEEARRRAEGRADWRIPFRPDHGQDILDDQSRKAQPGYPAIGRLKGLAELRGIATALSHPLVAGA</sequence>
<dbReference type="SUPFAM" id="SSF51658">
    <property type="entry name" value="Xylose isomerase-like"/>
    <property type="match status" value="1"/>
</dbReference>
<accession>A0A4U0R7C6</accession>
<dbReference type="InterPro" id="IPR036237">
    <property type="entry name" value="Xyl_isomerase-like_sf"/>
</dbReference>
<dbReference type="UniPathway" id="UPA00246"/>
<dbReference type="PIRSF" id="PIRSF016049">
    <property type="entry name" value="Man_dehyd"/>
    <property type="match status" value="1"/>
</dbReference>
<proteinExistence type="inferred from homology"/>
<keyword evidence="11" id="KW-1185">Reference proteome</keyword>
<dbReference type="NCBIfam" id="TIGR00695">
    <property type="entry name" value="uxuA"/>
    <property type="match status" value="1"/>
</dbReference>
<dbReference type="Proteomes" id="UP000309747">
    <property type="component" value="Unassembled WGS sequence"/>
</dbReference>
<dbReference type="RefSeq" id="WP_136886558.1">
    <property type="nucleotide sequence ID" value="NZ_SUNI01000013.1"/>
</dbReference>
<organism evidence="10 11">
    <name type="scientific">Paracoccus gahaiensis</name>
    <dbReference type="NCBI Taxonomy" id="1706839"/>
    <lineage>
        <taxon>Bacteria</taxon>
        <taxon>Pseudomonadati</taxon>
        <taxon>Pseudomonadota</taxon>
        <taxon>Alphaproteobacteria</taxon>
        <taxon>Rhodobacterales</taxon>
        <taxon>Paracoccaceae</taxon>
        <taxon>Paracoccus</taxon>
    </lineage>
</organism>
<dbReference type="OrthoDB" id="9780250at2"/>
<dbReference type="Pfam" id="PF03786">
    <property type="entry name" value="UxuA"/>
    <property type="match status" value="1"/>
</dbReference>
<comment type="catalytic activity">
    <reaction evidence="1 9">
        <text>D-mannonate = 2-dehydro-3-deoxy-D-gluconate + H2O</text>
        <dbReference type="Rhea" id="RHEA:20097"/>
        <dbReference type="ChEBI" id="CHEBI:15377"/>
        <dbReference type="ChEBI" id="CHEBI:17767"/>
        <dbReference type="ChEBI" id="CHEBI:57990"/>
        <dbReference type="EC" id="4.2.1.8"/>
    </reaction>
</comment>
<evidence type="ECO:0000256" key="1">
    <source>
        <dbReference type="ARBA" id="ARBA00001794"/>
    </source>
</evidence>
<dbReference type="PANTHER" id="PTHR30387">
    <property type="entry name" value="MANNONATE DEHYDRATASE"/>
    <property type="match status" value="1"/>
</dbReference>
<comment type="caution">
    <text evidence="10">The sequence shown here is derived from an EMBL/GenBank/DDBJ whole genome shotgun (WGS) entry which is preliminary data.</text>
</comment>
<evidence type="ECO:0000256" key="8">
    <source>
        <dbReference type="ARBA" id="ARBA00023239"/>
    </source>
</evidence>
<evidence type="ECO:0000313" key="11">
    <source>
        <dbReference type="Proteomes" id="UP000309747"/>
    </source>
</evidence>
<reference evidence="10 11" key="1">
    <citation type="submission" date="2019-04" db="EMBL/GenBank/DDBJ databases">
        <authorList>
            <person name="Li J."/>
        </authorList>
    </citation>
    <scope>NUCLEOTIDE SEQUENCE [LARGE SCALE GENOMIC DNA]</scope>
    <source>
        <strain evidence="10 11">KCTC 42687</strain>
    </source>
</reference>
<dbReference type="HAMAP" id="MF_00106">
    <property type="entry name" value="UxuA"/>
    <property type="match status" value="1"/>
</dbReference>
<dbReference type="Gene3D" id="3.20.20.150">
    <property type="entry name" value="Divalent-metal-dependent TIM barrel enzymes"/>
    <property type="match status" value="1"/>
</dbReference>
<evidence type="ECO:0000256" key="4">
    <source>
        <dbReference type="ARBA" id="ARBA00007389"/>
    </source>
</evidence>
<evidence type="ECO:0000313" key="10">
    <source>
        <dbReference type="EMBL" id="TJZ90845.1"/>
    </source>
</evidence>
<dbReference type="AlphaFoldDB" id="A0A4U0R7C6"/>
<keyword evidence="8 9" id="KW-0456">Lyase</keyword>
<evidence type="ECO:0000256" key="2">
    <source>
        <dbReference type="ARBA" id="ARBA00002713"/>
    </source>
</evidence>
<evidence type="ECO:0000256" key="3">
    <source>
        <dbReference type="ARBA" id="ARBA00004892"/>
    </source>
</evidence>
<gene>
    <name evidence="9 10" type="primary">uxuA</name>
    <name evidence="10" type="ORF">FA743_13115</name>
</gene>
<dbReference type="GO" id="GO:0030145">
    <property type="term" value="F:manganese ion binding"/>
    <property type="evidence" value="ECO:0007669"/>
    <property type="project" value="TreeGrafter"/>
</dbReference>
<dbReference type="InterPro" id="IPR004628">
    <property type="entry name" value="Man_deHydtase"/>
</dbReference>
<dbReference type="NCBIfam" id="NF003027">
    <property type="entry name" value="PRK03906.1"/>
    <property type="match status" value="1"/>
</dbReference>
<dbReference type="GO" id="GO:0008198">
    <property type="term" value="F:ferrous iron binding"/>
    <property type="evidence" value="ECO:0007669"/>
    <property type="project" value="TreeGrafter"/>
</dbReference>
<dbReference type="GO" id="GO:0008927">
    <property type="term" value="F:mannonate dehydratase activity"/>
    <property type="evidence" value="ECO:0007669"/>
    <property type="project" value="UniProtKB-UniRule"/>
</dbReference>
<dbReference type="PANTHER" id="PTHR30387:SF2">
    <property type="entry name" value="MANNONATE DEHYDRATASE"/>
    <property type="match status" value="1"/>
</dbReference>
<dbReference type="EMBL" id="SUNI01000013">
    <property type="protein sequence ID" value="TJZ90845.1"/>
    <property type="molecule type" value="Genomic_DNA"/>
</dbReference>
<evidence type="ECO:0000256" key="7">
    <source>
        <dbReference type="ARBA" id="ARBA00023211"/>
    </source>
</evidence>
<keyword evidence="7 9" id="KW-0464">Manganese</keyword>